<dbReference type="RefSeq" id="WP_172604968.1">
    <property type="nucleotide sequence ID" value="NZ_CABEHT010000001.1"/>
</dbReference>
<gene>
    <name evidence="2" type="ORF">NCTC5386_00520</name>
</gene>
<evidence type="ECO:0000313" key="3">
    <source>
        <dbReference type="Proteomes" id="UP000394068"/>
    </source>
</evidence>
<sequence>MKLKYHYVAEVLENESYEEIIKEGSKLKEKYNEVLKEFEEKNNILKKCILNEQN</sequence>
<name>A0A4V6KZF8_9STRE</name>
<accession>A0A4V6KZF8</accession>
<dbReference type="EMBL" id="CABEHT010000001">
    <property type="protein sequence ID" value="VTS12687.1"/>
    <property type="molecule type" value="Genomic_DNA"/>
</dbReference>
<proteinExistence type="predicted"/>
<reference evidence="2 3" key="1">
    <citation type="submission" date="2019-05" db="EMBL/GenBank/DDBJ databases">
        <authorList>
            <consortium name="Pathogen Informatics"/>
        </authorList>
    </citation>
    <scope>NUCLEOTIDE SEQUENCE [LARGE SCALE GENOMIC DNA]</scope>
    <source>
        <strain evidence="2 3">NCTC5386</strain>
    </source>
</reference>
<dbReference type="Proteomes" id="UP000394068">
    <property type="component" value="Unassembled WGS sequence"/>
</dbReference>
<dbReference type="AlphaFoldDB" id="A0A4V6KZF8"/>
<keyword evidence="1" id="KW-0175">Coiled coil</keyword>
<evidence type="ECO:0000256" key="1">
    <source>
        <dbReference type="SAM" id="Coils"/>
    </source>
</evidence>
<evidence type="ECO:0000313" key="2">
    <source>
        <dbReference type="EMBL" id="VTS12687.1"/>
    </source>
</evidence>
<organism evidence="2 3">
    <name type="scientific">Streptococcus pseudoporcinus</name>
    <dbReference type="NCBI Taxonomy" id="361101"/>
    <lineage>
        <taxon>Bacteria</taxon>
        <taxon>Bacillati</taxon>
        <taxon>Bacillota</taxon>
        <taxon>Bacilli</taxon>
        <taxon>Lactobacillales</taxon>
        <taxon>Streptococcaceae</taxon>
        <taxon>Streptococcus</taxon>
    </lineage>
</organism>
<protein>
    <submittedName>
        <fullName evidence="2">Uncharacterized protein</fullName>
    </submittedName>
</protein>
<feature type="coiled-coil region" evidence="1">
    <location>
        <begin position="17"/>
        <end position="48"/>
    </location>
</feature>